<dbReference type="PANTHER" id="PTHR43380">
    <property type="entry name" value="2-OXOISOVALERATE DEHYDROGENASE SUBUNIT ALPHA, MITOCHONDRIAL"/>
    <property type="match status" value="1"/>
</dbReference>
<evidence type="ECO:0000256" key="2">
    <source>
        <dbReference type="SAM" id="MobiDB-lite"/>
    </source>
</evidence>
<dbReference type="InterPro" id="IPR050771">
    <property type="entry name" value="Alpha-ketoacid_DH_E1_comp"/>
</dbReference>
<protein>
    <submittedName>
        <fullName evidence="4">Pyruvate dehydrogenase E1 component subunit alpha</fullName>
    </submittedName>
</protein>
<evidence type="ECO:0000259" key="3">
    <source>
        <dbReference type="Pfam" id="PF00676"/>
    </source>
</evidence>
<dbReference type="PATRIC" id="fig|662479.7.peg.856"/>
<dbReference type="PANTHER" id="PTHR43380:SF1">
    <property type="entry name" value="2-OXOISOVALERATE DEHYDROGENASE SUBUNIT ALPHA, MITOCHONDRIAL"/>
    <property type="match status" value="1"/>
</dbReference>
<evidence type="ECO:0000313" key="4">
    <source>
        <dbReference type="EMBL" id="ELZ96939.1"/>
    </source>
</evidence>
<dbReference type="CDD" id="cd02000">
    <property type="entry name" value="TPP_E1_PDC_ADC_BCADC"/>
    <property type="match status" value="1"/>
</dbReference>
<dbReference type="InterPro" id="IPR001017">
    <property type="entry name" value="DH_E1"/>
</dbReference>
<keyword evidence="1" id="KW-0560">Oxidoreductase</keyword>
<feature type="domain" description="Dehydrogenase E1 component" evidence="3">
    <location>
        <begin position="27"/>
        <end position="311"/>
    </location>
</feature>
<dbReference type="SUPFAM" id="SSF52518">
    <property type="entry name" value="Thiamin diphosphate-binding fold (THDP-binding)"/>
    <property type="match status" value="1"/>
</dbReference>
<dbReference type="GO" id="GO:0009083">
    <property type="term" value="P:branched-chain amino acid catabolic process"/>
    <property type="evidence" value="ECO:0007669"/>
    <property type="project" value="TreeGrafter"/>
</dbReference>
<dbReference type="EMBL" id="AOLN01000006">
    <property type="protein sequence ID" value="ELZ96939.1"/>
    <property type="molecule type" value="Genomic_DNA"/>
</dbReference>
<sequence>MHRLIAERGLDGTGFTAEDARAALRDMIRARRFDERALALQRRGWMSGYPPFRGQEASQIGAAHAMRENDVLLPTYRSNAFQIARGVPPSDLLLFRRGYAEYNSDHDVPVFPQAVPIASQIPHAAGVGMAADYRDDDYAALVCFGDGATSEGDFHEGLNFAGVFDAPVVFFCENNGWAISLPRNRQTASESIAAKAEAYGIEGMQVDGNDPLAVRGAVEEGLEKARNGEPVLIESLTYRQGPHTTADDPSRYRDDDPDLPEWRTRDPVERFEEFCRDHDIADDDRIESMYDDANDELAEAVERAEETPEPGTEELFDYIYEDLPPELARQREEHVEFAAEHGPFDLER</sequence>
<comment type="caution">
    <text evidence="4">The sequence shown here is derived from an EMBL/GenBank/DDBJ whole genome shotgun (WGS) entry which is preliminary data.</text>
</comment>
<name>M0IN98_9EURY</name>
<dbReference type="GO" id="GO:0016624">
    <property type="term" value="F:oxidoreductase activity, acting on the aldehyde or oxo group of donors, disulfide as acceptor"/>
    <property type="evidence" value="ECO:0007669"/>
    <property type="project" value="InterPro"/>
</dbReference>
<gene>
    <name evidence="4" type="ORF">C440_04158</name>
</gene>
<accession>M0IN98</accession>
<dbReference type="Gene3D" id="3.40.50.970">
    <property type="match status" value="1"/>
</dbReference>
<evidence type="ECO:0000313" key="5">
    <source>
        <dbReference type="Proteomes" id="UP000011550"/>
    </source>
</evidence>
<evidence type="ECO:0000256" key="1">
    <source>
        <dbReference type="ARBA" id="ARBA00023002"/>
    </source>
</evidence>
<dbReference type="InterPro" id="IPR029061">
    <property type="entry name" value="THDP-binding"/>
</dbReference>
<dbReference type="OrthoDB" id="25266at2157"/>
<dbReference type="Proteomes" id="UP000011550">
    <property type="component" value="Unassembled WGS sequence"/>
</dbReference>
<dbReference type="RefSeq" id="WP_008318528.1">
    <property type="nucleotide sequence ID" value="NZ_AOLN01000006.1"/>
</dbReference>
<keyword evidence="4" id="KW-0670">Pyruvate</keyword>
<dbReference type="AlphaFoldDB" id="M0IN98"/>
<organism evidence="4 5">
    <name type="scientific">Haloferax mucosum ATCC BAA-1512</name>
    <dbReference type="NCBI Taxonomy" id="662479"/>
    <lineage>
        <taxon>Archaea</taxon>
        <taxon>Methanobacteriati</taxon>
        <taxon>Methanobacteriota</taxon>
        <taxon>Stenosarchaea group</taxon>
        <taxon>Halobacteria</taxon>
        <taxon>Halobacteriales</taxon>
        <taxon>Haloferacaceae</taxon>
        <taxon>Haloferax</taxon>
    </lineage>
</organism>
<proteinExistence type="predicted"/>
<dbReference type="STRING" id="662479.C440_04158"/>
<feature type="region of interest" description="Disordered" evidence="2">
    <location>
        <begin position="237"/>
        <end position="263"/>
    </location>
</feature>
<dbReference type="GO" id="GO:0044272">
    <property type="term" value="P:sulfur compound biosynthetic process"/>
    <property type="evidence" value="ECO:0007669"/>
    <property type="project" value="UniProtKB-ARBA"/>
</dbReference>
<keyword evidence="5" id="KW-1185">Reference proteome</keyword>
<reference evidence="4 5" key="1">
    <citation type="journal article" date="2014" name="PLoS Genet.">
        <title>Phylogenetically driven sequencing of extremely halophilic archaea reveals strategies for static and dynamic osmo-response.</title>
        <authorList>
            <person name="Becker E.A."/>
            <person name="Seitzer P.M."/>
            <person name="Tritt A."/>
            <person name="Larsen D."/>
            <person name="Krusor M."/>
            <person name="Yao A.I."/>
            <person name="Wu D."/>
            <person name="Madern D."/>
            <person name="Eisen J.A."/>
            <person name="Darling A.E."/>
            <person name="Facciotti M.T."/>
        </authorList>
    </citation>
    <scope>NUCLEOTIDE SEQUENCE [LARGE SCALE GENOMIC DNA]</scope>
    <source>
        <strain evidence="4 5">ATCC BAA-1512</strain>
    </source>
</reference>
<dbReference type="Pfam" id="PF00676">
    <property type="entry name" value="E1_dh"/>
    <property type="match status" value="1"/>
</dbReference>
<feature type="compositionally biased region" description="Basic and acidic residues" evidence="2">
    <location>
        <begin position="245"/>
        <end position="263"/>
    </location>
</feature>